<evidence type="ECO:0000313" key="2">
    <source>
        <dbReference type="Proteomes" id="UP001156666"/>
    </source>
</evidence>
<dbReference type="AlphaFoldDB" id="A0AA37SMI3"/>
<gene>
    <name evidence="1" type="ORF">GCM10007940_11470</name>
</gene>
<dbReference type="EMBL" id="BSOH01000005">
    <property type="protein sequence ID" value="GLR16532.1"/>
    <property type="molecule type" value="Genomic_DNA"/>
</dbReference>
<sequence length="134" mass="14934">MKYSVHSTSVAKTKGKTSIKESEIVFGLTSDSADTLANPAEVFLSSLSACILKSLERFSSILKFEYLHADIAVNAVRLEKPPRMDKIYYDLTIYTNEAHLNVELLQKNIEKFGTIFNTVKTSCTISGQIHLVSE</sequence>
<dbReference type="Proteomes" id="UP001156666">
    <property type="component" value="Unassembled WGS sequence"/>
</dbReference>
<name>A0AA37SMI3_9BACT</name>
<reference evidence="1" key="1">
    <citation type="journal article" date="2014" name="Int. J. Syst. Evol. Microbiol.">
        <title>Complete genome sequence of Corynebacterium casei LMG S-19264T (=DSM 44701T), isolated from a smear-ripened cheese.</title>
        <authorList>
            <consortium name="US DOE Joint Genome Institute (JGI-PGF)"/>
            <person name="Walter F."/>
            <person name="Albersmeier A."/>
            <person name="Kalinowski J."/>
            <person name="Ruckert C."/>
        </authorList>
    </citation>
    <scope>NUCLEOTIDE SEQUENCE</scope>
    <source>
        <strain evidence="1">NBRC 108769</strain>
    </source>
</reference>
<protein>
    <submittedName>
        <fullName evidence="1">OsmC/Ohr family stress-inducible protein</fullName>
    </submittedName>
</protein>
<dbReference type="SUPFAM" id="SSF82784">
    <property type="entry name" value="OsmC-like"/>
    <property type="match status" value="1"/>
</dbReference>
<dbReference type="RefSeq" id="WP_235293334.1">
    <property type="nucleotide sequence ID" value="NZ_BSOH01000005.1"/>
</dbReference>
<dbReference type="Gene3D" id="3.30.300.20">
    <property type="match status" value="1"/>
</dbReference>
<keyword evidence="2" id="KW-1185">Reference proteome</keyword>
<proteinExistence type="predicted"/>
<evidence type="ECO:0000313" key="1">
    <source>
        <dbReference type="EMBL" id="GLR16532.1"/>
    </source>
</evidence>
<dbReference type="InterPro" id="IPR015946">
    <property type="entry name" value="KH_dom-like_a/b"/>
</dbReference>
<accession>A0AA37SMI3</accession>
<dbReference type="InterPro" id="IPR036102">
    <property type="entry name" value="OsmC/Ohrsf"/>
</dbReference>
<comment type="caution">
    <text evidence="1">The sequence shown here is derived from an EMBL/GenBank/DDBJ whole genome shotgun (WGS) entry which is preliminary data.</text>
</comment>
<reference evidence="1" key="2">
    <citation type="submission" date="2023-01" db="EMBL/GenBank/DDBJ databases">
        <title>Draft genome sequence of Portibacter lacus strain NBRC 108769.</title>
        <authorList>
            <person name="Sun Q."/>
            <person name="Mori K."/>
        </authorList>
    </citation>
    <scope>NUCLEOTIDE SEQUENCE</scope>
    <source>
        <strain evidence="1">NBRC 108769</strain>
    </source>
</reference>
<organism evidence="1 2">
    <name type="scientific">Portibacter lacus</name>
    <dbReference type="NCBI Taxonomy" id="1099794"/>
    <lineage>
        <taxon>Bacteria</taxon>
        <taxon>Pseudomonadati</taxon>
        <taxon>Bacteroidota</taxon>
        <taxon>Saprospiria</taxon>
        <taxon>Saprospirales</taxon>
        <taxon>Haliscomenobacteraceae</taxon>
        <taxon>Portibacter</taxon>
    </lineage>
</organism>